<feature type="chain" id="PRO_5047222867" evidence="1">
    <location>
        <begin position="29"/>
        <end position="129"/>
    </location>
</feature>
<feature type="signal peptide" evidence="1">
    <location>
        <begin position="1"/>
        <end position="28"/>
    </location>
</feature>
<dbReference type="InterPro" id="IPR011024">
    <property type="entry name" value="G_crystallin-like"/>
</dbReference>
<evidence type="ECO:0000313" key="3">
    <source>
        <dbReference type="Proteomes" id="UP001552594"/>
    </source>
</evidence>
<evidence type="ECO:0000313" key="2">
    <source>
        <dbReference type="EMBL" id="MEV5505243.1"/>
    </source>
</evidence>
<evidence type="ECO:0000256" key="1">
    <source>
        <dbReference type="SAM" id="SignalP"/>
    </source>
</evidence>
<dbReference type="Gene3D" id="2.60.20.10">
    <property type="entry name" value="Crystallins"/>
    <property type="match status" value="1"/>
</dbReference>
<keyword evidence="3" id="KW-1185">Reference proteome</keyword>
<dbReference type="Proteomes" id="UP001552594">
    <property type="component" value="Unassembled WGS sequence"/>
</dbReference>
<comment type="caution">
    <text evidence="2">The sequence shown here is derived from an EMBL/GenBank/DDBJ whole genome shotgun (WGS) entry which is preliminary data.</text>
</comment>
<dbReference type="RefSeq" id="WP_109281270.1">
    <property type="nucleotide sequence ID" value="NZ_JBFAUK010000001.1"/>
</dbReference>
<dbReference type="Pfam" id="PF03995">
    <property type="entry name" value="Inhibitor_I36"/>
    <property type="match status" value="1"/>
</dbReference>
<proteinExistence type="predicted"/>
<dbReference type="SUPFAM" id="SSF49695">
    <property type="entry name" value="gamma-Crystallin-like"/>
    <property type="match status" value="1"/>
</dbReference>
<accession>A0ABV3JQR8</accession>
<keyword evidence="1" id="KW-0732">Signal</keyword>
<reference evidence="2 3" key="1">
    <citation type="submission" date="2024-06" db="EMBL/GenBank/DDBJ databases">
        <title>The Natural Products Discovery Center: Release of the First 8490 Sequenced Strains for Exploring Actinobacteria Biosynthetic Diversity.</title>
        <authorList>
            <person name="Kalkreuter E."/>
            <person name="Kautsar S.A."/>
            <person name="Yang D."/>
            <person name="Bader C.D."/>
            <person name="Teijaro C.N."/>
            <person name="Fluegel L."/>
            <person name="Davis C.M."/>
            <person name="Simpson J.R."/>
            <person name="Lauterbach L."/>
            <person name="Steele A.D."/>
            <person name="Gui C."/>
            <person name="Meng S."/>
            <person name="Li G."/>
            <person name="Viehrig K."/>
            <person name="Ye F."/>
            <person name="Su P."/>
            <person name="Kiefer A.F."/>
            <person name="Nichols A."/>
            <person name="Cepeda A.J."/>
            <person name="Yan W."/>
            <person name="Fan B."/>
            <person name="Jiang Y."/>
            <person name="Adhikari A."/>
            <person name="Zheng C.-J."/>
            <person name="Schuster L."/>
            <person name="Cowan T.M."/>
            <person name="Smanski M.J."/>
            <person name="Chevrette M.G."/>
            <person name="De Carvalho L.P.S."/>
            <person name="Shen B."/>
        </authorList>
    </citation>
    <scope>NUCLEOTIDE SEQUENCE [LARGE SCALE GENOMIC DNA]</scope>
    <source>
        <strain evidence="2 3">NPDC052347</strain>
    </source>
</reference>
<organism evidence="2 3">
    <name type="scientific">Streptomyces orinoci</name>
    <name type="common">Streptoverticillium orinoci</name>
    <dbReference type="NCBI Taxonomy" id="67339"/>
    <lineage>
        <taxon>Bacteria</taxon>
        <taxon>Bacillati</taxon>
        <taxon>Actinomycetota</taxon>
        <taxon>Actinomycetes</taxon>
        <taxon>Kitasatosporales</taxon>
        <taxon>Streptomycetaceae</taxon>
        <taxon>Streptomyces</taxon>
    </lineage>
</organism>
<dbReference type="EMBL" id="JBFAUK010000001">
    <property type="protein sequence ID" value="MEV5505243.1"/>
    <property type="molecule type" value="Genomic_DNA"/>
</dbReference>
<protein>
    <submittedName>
        <fullName evidence="2">Peptidase inhibitor family I36 protein</fullName>
    </submittedName>
</protein>
<sequence length="129" mass="13871">MTDHSRWRTAAALGLTTLLLSAGPAALAADGAEQAPANCPAGSLCAYSGLRYTGTVTRLTGDSKDLTRDRALAHVESLYNHGHSPVTVFEHRDFKGRSLTLAPGHGQRELSRTFGHKFQSQRWGKAVRG</sequence>
<name>A0ABV3JQR8_STRON</name>
<gene>
    <name evidence="2" type="ORF">AB0L16_02020</name>
</gene>